<dbReference type="PANTHER" id="PTHR33307:SF6">
    <property type="entry name" value="ALPHA-RHAMNOSIDASE (EUROFUNG)-RELATED"/>
    <property type="match status" value="1"/>
</dbReference>
<dbReference type="Pfam" id="PF17390">
    <property type="entry name" value="Bac_rhamnosid_C"/>
    <property type="match status" value="1"/>
</dbReference>
<evidence type="ECO:0000313" key="9">
    <source>
        <dbReference type="EMBL" id="GAO43098.1"/>
    </source>
</evidence>
<dbReference type="Proteomes" id="UP000033121">
    <property type="component" value="Unassembled WGS sequence"/>
</dbReference>
<dbReference type="InterPro" id="IPR008902">
    <property type="entry name" value="Rhamnosid_concanavalin"/>
</dbReference>
<feature type="signal peptide" evidence="4">
    <location>
        <begin position="1"/>
        <end position="22"/>
    </location>
</feature>
<dbReference type="GO" id="GO:0005975">
    <property type="term" value="P:carbohydrate metabolic process"/>
    <property type="evidence" value="ECO:0007669"/>
    <property type="project" value="InterPro"/>
</dbReference>
<dbReference type="AlphaFoldDB" id="A0A0E9MZY2"/>
<evidence type="ECO:0000259" key="5">
    <source>
        <dbReference type="Pfam" id="PF05592"/>
    </source>
</evidence>
<evidence type="ECO:0000259" key="8">
    <source>
        <dbReference type="Pfam" id="PF17390"/>
    </source>
</evidence>
<dbReference type="STRING" id="1220578.FPE01S_02_02020"/>
<dbReference type="Gene3D" id="2.60.120.260">
    <property type="entry name" value="Galactose-binding domain-like"/>
    <property type="match status" value="2"/>
</dbReference>
<evidence type="ECO:0000259" key="7">
    <source>
        <dbReference type="Pfam" id="PF17389"/>
    </source>
</evidence>
<dbReference type="InterPro" id="IPR012341">
    <property type="entry name" value="6hp_glycosidase-like_sf"/>
</dbReference>
<keyword evidence="4" id="KW-0732">Signal</keyword>
<evidence type="ECO:0000313" key="10">
    <source>
        <dbReference type="Proteomes" id="UP000033121"/>
    </source>
</evidence>
<dbReference type="InterPro" id="IPR035398">
    <property type="entry name" value="Bac_rhamnosid_C"/>
</dbReference>
<accession>A0A0E9MZY2</accession>
<keyword evidence="10" id="KW-1185">Reference proteome</keyword>
<dbReference type="PANTHER" id="PTHR33307">
    <property type="entry name" value="ALPHA-RHAMNOSIDASE (EUROFUNG)"/>
    <property type="match status" value="1"/>
</dbReference>
<dbReference type="Pfam" id="PF17389">
    <property type="entry name" value="Bac_rhamnosid6H"/>
    <property type="match status" value="1"/>
</dbReference>
<organism evidence="9 10">
    <name type="scientific">Flavihumibacter petaseus NBRC 106054</name>
    <dbReference type="NCBI Taxonomy" id="1220578"/>
    <lineage>
        <taxon>Bacteria</taxon>
        <taxon>Pseudomonadati</taxon>
        <taxon>Bacteroidota</taxon>
        <taxon>Chitinophagia</taxon>
        <taxon>Chitinophagales</taxon>
        <taxon>Chitinophagaceae</taxon>
        <taxon>Flavihumibacter</taxon>
    </lineage>
</organism>
<feature type="domain" description="Bacterial alpha-L-rhamnosidase N-terminal" evidence="6">
    <location>
        <begin position="177"/>
        <end position="354"/>
    </location>
</feature>
<dbReference type="InterPro" id="IPR013783">
    <property type="entry name" value="Ig-like_fold"/>
</dbReference>
<dbReference type="GO" id="GO:0030596">
    <property type="term" value="F:alpha-L-rhamnosidase activity"/>
    <property type="evidence" value="ECO:0007669"/>
    <property type="project" value="UniProtKB-EC"/>
</dbReference>
<dbReference type="Pfam" id="PF05592">
    <property type="entry name" value="Bac_rhamnosid"/>
    <property type="match status" value="1"/>
</dbReference>
<comment type="catalytic activity">
    <reaction evidence="1">
        <text>Hydrolysis of terminal non-reducing alpha-L-rhamnose residues in alpha-L-rhamnosides.</text>
        <dbReference type="EC" id="3.2.1.40"/>
    </reaction>
</comment>
<dbReference type="PIRSF" id="PIRSF010631">
    <property type="entry name" value="A-rhamnsds"/>
    <property type="match status" value="1"/>
</dbReference>
<dbReference type="OrthoDB" id="9766741at2"/>
<name>A0A0E9MZY2_9BACT</name>
<evidence type="ECO:0000256" key="4">
    <source>
        <dbReference type="SAM" id="SignalP"/>
    </source>
</evidence>
<dbReference type="Gene3D" id="2.60.420.10">
    <property type="entry name" value="Maltose phosphorylase, domain 3"/>
    <property type="match status" value="1"/>
</dbReference>
<dbReference type="EMBL" id="BBWV01000002">
    <property type="protein sequence ID" value="GAO43098.1"/>
    <property type="molecule type" value="Genomic_DNA"/>
</dbReference>
<dbReference type="Gene3D" id="1.50.10.10">
    <property type="match status" value="1"/>
</dbReference>
<feature type="domain" description="Alpha-L-rhamnosidase C-terminal" evidence="8">
    <location>
        <begin position="820"/>
        <end position="888"/>
    </location>
</feature>
<protein>
    <recommendedName>
        <fullName evidence="2">alpha-L-rhamnosidase</fullName>
        <ecNumber evidence="2">3.2.1.40</ecNumber>
    </recommendedName>
</protein>
<reference evidence="9 10" key="1">
    <citation type="submission" date="2015-04" db="EMBL/GenBank/DDBJ databases">
        <title>Whole genome shotgun sequence of Flavihumibacter petaseus NBRC 106054.</title>
        <authorList>
            <person name="Miyazawa S."/>
            <person name="Hosoyama A."/>
            <person name="Hashimoto M."/>
            <person name="Noguchi M."/>
            <person name="Tsuchikane K."/>
            <person name="Ohji S."/>
            <person name="Yamazoe A."/>
            <person name="Ichikawa N."/>
            <person name="Kimura A."/>
            <person name="Fujita N."/>
        </authorList>
    </citation>
    <scope>NUCLEOTIDE SEQUENCE [LARGE SCALE GENOMIC DNA]</scope>
    <source>
        <strain evidence="9 10">NBRC 106054</strain>
    </source>
</reference>
<comment type="caution">
    <text evidence="9">The sequence shown here is derived from an EMBL/GenBank/DDBJ whole genome shotgun (WGS) entry which is preliminary data.</text>
</comment>
<dbReference type="InterPro" id="IPR013737">
    <property type="entry name" value="Bac_rhamnosid_N"/>
</dbReference>
<gene>
    <name evidence="9" type="ORF">FPE01S_02_02020</name>
</gene>
<dbReference type="Pfam" id="PF08531">
    <property type="entry name" value="Bac_rhamnosid_N"/>
    <property type="match status" value="1"/>
</dbReference>
<keyword evidence="9" id="KW-0326">Glycosidase</keyword>
<evidence type="ECO:0000256" key="3">
    <source>
        <dbReference type="ARBA" id="ARBA00022801"/>
    </source>
</evidence>
<proteinExistence type="predicted"/>
<evidence type="ECO:0000256" key="1">
    <source>
        <dbReference type="ARBA" id="ARBA00001445"/>
    </source>
</evidence>
<dbReference type="Pfam" id="PF25788">
    <property type="entry name" value="Ig_Rha78A_N"/>
    <property type="match status" value="1"/>
</dbReference>
<evidence type="ECO:0000259" key="6">
    <source>
        <dbReference type="Pfam" id="PF08531"/>
    </source>
</evidence>
<feature type="chain" id="PRO_5002429765" description="alpha-L-rhamnosidase" evidence="4">
    <location>
        <begin position="23"/>
        <end position="925"/>
    </location>
</feature>
<keyword evidence="3" id="KW-0378">Hydrolase</keyword>
<feature type="domain" description="Alpha-L-rhamnosidase concanavalin-like" evidence="5">
    <location>
        <begin position="364"/>
        <end position="463"/>
    </location>
</feature>
<dbReference type="EC" id="3.2.1.40" evidence="2"/>
<dbReference type="Gene3D" id="2.60.40.10">
    <property type="entry name" value="Immunoglobulins"/>
    <property type="match status" value="1"/>
</dbReference>
<dbReference type="InterPro" id="IPR016007">
    <property type="entry name" value="Alpha_rhamnosid"/>
</dbReference>
<dbReference type="InterPro" id="IPR008928">
    <property type="entry name" value="6-hairpin_glycosidase_sf"/>
</dbReference>
<dbReference type="SUPFAM" id="SSF48208">
    <property type="entry name" value="Six-hairpin glycosidases"/>
    <property type="match status" value="1"/>
</dbReference>
<sequence>MIAMKKNIILFVILLAVMQLQAQPDLKVDALRVEGLQEPLGIDRGNPRFSWKITSAGRNVHQRSYRILVASSPDKLARKSGDIWDSGVVPADQSLDVLYAGKPLASFKKYYWTVEVKSNHGGAVWSRPATWSMGLRDPALWKASWIGINGHRKEDQVDSVFTRLSARYLRKEATLSKPVKRATAYIAGLGLYELYVNGKKAGNAVLAPTTAEYDKRVVYNAIDITAQLKQGRNALGVILGNGRYFMMRNYQGKPDPLTGIPQANYGYPCLLVQVQVEYTDGSTAQIVSDQQWKVTDNGPVIANSEYDGEDYDARKNLNGWAMPGYADQSWKTPDIMPTPAPVVEAQPNEPIVVKQKLTPVALHRTASGSWILDMGQNMVGWVAIRVKGKAGDTVTLRFSEKLKTKDSLYTDNLRNARATDNYVIGGNGWENWEPRFTYHGFRYVEVKGLQYVPDASQFTGKIVYDDIATTGWFSSSDSTMNAVFRNAYWTIRGNYRGMPTDCPQRDERTGWLGDRVMSSYGESFVFDNARLYAKWLQDIADAQLENGSIPDIVPSFWKRYADNVTYPSAFILIPDMLRRQYGDQESFRRFYPAMRKWMAYMWNTYNEQDLVLKDNYGDWCVPPESLDLIWSKDSTRVTEGGLLASAYFYHCSRLMENYARLLHNETDVQYFSGIADRVKSAFNKRYYNPQKQQYANNTITANLLPLSFGMVPENDRAVLFTRIVDKLKTADNHVTTGIIGGMWMMRGLSDNGRTDLALQLATNTTYPSWGYMVGQGATTIWELWNGDAANPMMNSGNHQMLLGDLLVWYYEYLAGIKTDQKLTGFKKVVMRPEFPAGLKQVSAYLDSRYGKIASAWKKQDGQISWTVTIPPNTTAALDIPGNAATIRESGKLIAGQQTFTTSRVSDTVTRVEIGSGTYQFTVANP</sequence>
<dbReference type="InterPro" id="IPR035396">
    <property type="entry name" value="Bac_rhamnosid6H"/>
</dbReference>
<feature type="domain" description="Alpha-L-rhamnosidase six-hairpin glycosidase" evidence="7">
    <location>
        <begin position="469"/>
        <end position="812"/>
    </location>
</feature>
<evidence type="ECO:0000256" key="2">
    <source>
        <dbReference type="ARBA" id="ARBA00012652"/>
    </source>
</evidence>